<dbReference type="InterPro" id="IPR038063">
    <property type="entry name" value="Transpep_catalytic_dom"/>
</dbReference>
<evidence type="ECO:0000313" key="3">
    <source>
        <dbReference type="Proteomes" id="UP000753196"/>
    </source>
</evidence>
<feature type="transmembrane region" description="Helical" evidence="1">
    <location>
        <begin position="207"/>
        <end position="225"/>
    </location>
</feature>
<evidence type="ECO:0000313" key="2">
    <source>
        <dbReference type="EMBL" id="MBI3630799.1"/>
    </source>
</evidence>
<proteinExistence type="predicted"/>
<dbReference type="SUPFAM" id="SSF141523">
    <property type="entry name" value="L,D-transpeptidase catalytic domain-like"/>
    <property type="match status" value="1"/>
</dbReference>
<keyword evidence="1" id="KW-0472">Membrane</keyword>
<dbReference type="Proteomes" id="UP000753196">
    <property type="component" value="Unassembled WGS sequence"/>
</dbReference>
<name>A0A932QXS6_9BACT</name>
<reference evidence="2" key="1">
    <citation type="submission" date="2020-07" db="EMBL/GenBank/DDBJ databases">
        <title>Huge and variable diversity of episymbiotic CPR bacteria and DPANN archaea in groundwater ecosystems.</title>
        <authorList>
            <person name="He C.Y."/>
            <person name="Keren R."/>
            <person name="Whittaker M."/>
            <person name="Farag I.F."/>
            <person name="Doudna J."/>
            <person name="Cate J.H.D."/>
            <person name="Banfield J.F."/>
        </authorList>
    </citation>
    <scope>NUCLEOTIDE SEQUENCE</scope>
    <source>
        <strain evidence="2">NC_groundwater_973_Pr1_S-0.2um_54_13</strain>
    </source>
</reference>
<organism evidence="2 3">
    <name type="scientific">Candidatus Sungiibacteriota bacterium</name>
    <dbReference type="NCBI Taxonomy" id="2750080"/>
    <lineage>
        <taxon>Bacteria</taxon>
        <taxon>Candidatus Sungiibacteriota</taxon>
    </lineage>
</organism>
<dbReference type="EMBL" id="JACQCR010000008">
    <property type="protein sequence ID" value="MBI3630799.1"/>
    <property type="molecule type" value="Genomic_DNA"/>
</dbReference>
<evidence type="ECO:0000256" key="1">
    <source>
        <dbReference type="SAM" id="Phobius"/>
    </source>
</evidence>
<keyword evidence="1" id="KW-0812">Transmembrane</keyword>
<sequence>MTYLWFDGVQLHVIRNGIIIKSWNAYSGLLGATKSVEDQRLKNNGPVPEGCYSIHPGAITYQENVAWYRRWIKYRQSVWGRCWTKLGEECSTTCRSGFYIHGSGSTRTKGCIKLLDNDLDFCSWLSGYGKKTCVIVHYLPETRQRVGPALLSEVIARQRAEYLPKITILADVCECCREEKKEREKDTEKDEDTEKNEKKSWKQKLKTAVKIAIVLIIVALIYSALRGRNENSFRNCIINSFADPGEWADCNDGPGGDGQLKDSLINGRHYDCNRVRGDGECVIY</sequence>
<dbReference type="AlphaFoldDB" id="A0A932QXS6"/>
<keyword evidence="1" id="KW-1133">Transmembrane helix</keyword>
<gene>
    <name evidence="2" type="ORF">HY221_00465</name>
</gene>
<protein>
    <submittedName>
        <fullName evidence="2">DUF2778 domain-containing protein</fullName>
    </submittedName>
</protein>
<comment type="caution">
    <text evidence="2">The sequence shown here is derived from an EMBL/GenBank/DDBJ whole genome shotgun (WGS) entry which is preliminary data.</text>
</comment>
<accession>A0A932QXS6</accession>